<accession>A0AA36BDK8</accession>
<evidence type="ECO:0000313" key="3">
    <source>
        <dbReference type="Proteomes" id="UP001162480"/>
    </source>
</evidence>
<proteinExistence type="predicted"/>
<reference evidence="2" key="1">
    <citation type="submission" date="2023-08" db="EMBL/GenBank/DDBJ databases">
        <authorList>
            <person name="Alioto T."/>
            <person name="Alioto T."/>
            <person name="Gomez Garrido J."/>
        </authorList>
    </citation>
    <scope>NUCLEOTIDE SEQUENCE</scope>
</reference>
<keyword evidence="1" id="KW-0812">Transmembrane</keyword>
<evidence type="ECO:0000256" key="1">
    <source>
        <dbReference type="SAM" id="Phobius"/>
    </source>
</evidence>
<keyword evidence="1" id="KW-1133">Transmembrane helix</keyword>
<protein>
    <submittedName>
        <fullName evidence="2">Uncharacterized protein</fullName>
    </submittedName>
</protein>
<dbReference type="AlphaFoldDB" id="A0AA36BDK8"/>
<dbReference type="EMBL" id="OX597827">
    <property type="protein sequence ID" value="CAI9732490.1"/>
    <property type="molecule type" value="Genomic_DNA"/>
</dbReference>
<organism evidence="2 3">
    <name type="scientific">Octopus vulgaris</name>
    <name type="common">Common octopus</name>
    <dbReference type="NCBI Taxonomy" id="6645"/>
    <lineage>
        <taxon>Eukaryota</taxon>
        <taxon>Metazoa</taxon>
        <taxon>Spiralia</taxon>
        <taxon>Lophotrochozoa</taxon>
        <taxon>Mollusca</taxon>
        <taxon>Cephalopoda</taxon>
        <taxon>Coleoidea</taxon>
        <taxon>Octopodiformes</taxon>
        <taxon>Octopoda</taxon>
        <taxon>Incirrata</taxon>
        <taxon>Octopodidae</taxon>
        <taxon>Octopus</taxon>
    </lineage>
</organism>
<keyword evidence="3" id="KW-1185">Reference proteome</keyword>
<name>A0AA36BDK8_OCTVU</name>
<sequence>MWSLNLLEIAVKYPTNQQKQQQQQQQHQQHQQSVQHHFQLIVNIFVKFLLLTSIFYFCHEILLCYYCYSPKYYVPTLLFPSPPSSLPAILCEQATMWSYQTARNSSNVSLEITLYLIKKK</sequence>
<keyword evidence="1" id="KW-0472">Membrane</keyword>
<feature type="transmembrane region" description="Helical" evidence="1">
    <location>
        <begin position="44"/>
        <end position="68"/>
    </location>
</feature>
<gene>
    <name evidence="2" type="ORF">OCTVUL_1B012359</name>
</gene>
<dbReference type="Proteomes" id="UP001162480">
    <property type="component" value="Chromosome 14"/>
</dbReference>
<evidence type="ECO:0000313" key="2">
    <source>
        <dbReference type="EMBL" id="CAI9732490.1"/>
    </source>
</evidence>